<keyword evidence="2" id="KW-0472">Membrane</keyword>
<keyword evidence="4" id="KW-1185">Reference proteome</keyword>
<feature type="region of interest" description="Disordered" evidence="1">
    <location>
        <begin position="210"/>
        <end position="230"/>
    </location>
</feature>
<organism evidence="3 4">
    <name type="scientific">Dongia soli</name>
    <dbReference type="NCBI Taxonomy" id="600628"/>
    <lineage>
        <taxon>Bacteria</taxon>
        <taxon>Pseudomonadati</taxon>
        <taxon>Pseudomonadota</taxon>
        <taxon>Alphaproteobacteria</taxon>
        <taxon>Rhodospirillales</taxon>
        <taxon>Dongiaceae</taxon>
        <taxon>Dongia</taxon>
    </lineage>
</organism>
<feature type="transmembrane region" description="Helical" evidence="2">
    <location>
        <begin position="30"/>
        <end position="47"/>
    </location>
</feature>
<keyword evidence="2" id="KW-0812">Transmembrane</keyword>
<evidence type="ECO:0000313" key="3">
    <source>
        <dbReference type="EMBL" id="MDY0881259.1"/>
    </source>
</evidence>
<feature type="transmembrane region" description="Helical" evidence="2">
    <location>
        <begin position="177"/>
        <end position="197"/>
    </location>
</feature>
<comment type="caution">
    <text evidence="3">The sequence shown here is derived from an EMBL/GenBank/DDBJ whole genome shotgun (WGS) entry which is preliminary data.</text>
</comment>
<proteinExistence type="predicted"/>
<sequence length="230" mass="25552">MPMSKVTKHLSLFFATLLLGFVISGKDGPIAIYLGYFSFGYLAPMLLLRSGRKYTALVLWTFLLVIFAFVFEADRMMWPDYRPTRDGIAVLCAVPMLAMVLGCGFMLIDRLMRVERPLEKAGEGKAYNPHASPGIAAAAKTDKAYPPLLGFWFLWPLGALVVAVLDGNRWDRMRYDNSLLVSMFGPPLIATLAFFLYRYLRDRQRARQAAALETRAPGPLDASTGGTQAG</sequence>
<feature type="transmembrane region" description="Helical" evidence="2">
    <location>
        <begin position="148"/>
        <end position="165"/>
    </location>
</feature>
<feature type="transmembrane region" description="Helical" evidence="2">
    <location>
        <begin position="54"/>
        <end position="71"/>
    </location>
</feature>
<evidence type="ECO:0000256" key="2">
    <source>
        <dbReference type="SAM" id="Phobius"/>
    </source>
</evidence>
<dbReference type="Proteomes" id="UP001279642">
    <property type="component" value="Unassembled WGS sequence"/>
</dbReference>
<evidence type="ECO:0008006" key="5">
    <source>
        <dbReference type="Google" id="ProtNLM"/>
    </source>
</evidence>
<evidence type="ECO:0000313" key="4">
    <source>
        <dbReference type="Proteomes" id="UP001279642"/>
    </source>
</evidence>
<reference evidence="3 4" key="1">
    <citation type="journal article" date="2016" name="Antonie Van Leeuwenhoek">
        <title>Dongia soli sp. nov., isolated from soil from Dokdo, Korea.</title>
        <authorList>
            <person name="Kim D.U."/>
            <person name="Lee H."/>
            <person name="Kim H."/>
            <person name="Kim S.G."/>
            <person name="Ka J.O."/>
        </authorList>
    </citation>
    <scope>NUCLEOTIDE SEQUENCE [LARGE SCALE GENOMIC DNA]</scope>
    <source>
        <strain evidence="3 4">D78</strain>
    </source>
</reference>
<evidence type="ECO:0000256" key="1">
    <source>
        <dbReference type="SAM" id="MobiDB-lite"/>
    </source>
</evidence>
<dbReference type="RefSeq" id="WP_320506330.1">
    <property type="nucleotide sequence ID" value="NZ_JAXCLW010000001.1"/>
</dbReference>
<feature type="transmembrane region" description="Helical" evidence="2">
    <location>
        <begin position="87"/>
        <end position="108"/>
    </location>
</feature>
<protein>
    <recommendedName>
        <fullName evidence="5">Intracellular septation protein A</fullName>
    </recommendedName>
</protein>
<name>A0ABU5E6B9_9PROT</name>
<gene>
    <name evidence="3" type="ORF">SMD27_00240</name>
</gene>
<keyword evidence="2" id="KW-1133">Transmembrane helix</keyword>
<dbReference type="EMBL" id="JAXCLW010000001">
    <property type="protein sequence ID" value="MDY0881259.1"/>
    <property type="molecule type" value="Genomic_DNA"/>
</dbReference>
<accession>A0ABU5E6B9</accession>